<dbReference type="CDD" id="cd05483">
    <property type="entry name" value="retropepsin_like_bacteria"/>
    <property type="match status" value="1"/>
</dbReference>
<dbReference type="GO" id="GO:0006508">
    <property type="term" value="P:proteolysis"/>
    <property type="evidence" value="ECO:0007669"/>
    <property type="project" value="UniProtKB-KW"/>
</dbReference>
<evidence type="ECO:0000313" key="2">
    <source>
        <dbReference type="Proteomes" id="UP000190888"/>
    </source>
</evidence>
<proteinExistence type="predicted"/>
<dbReference type="AlphaFoldDB" id="A0A1T4KM32"/>
<keyword evidence="2" id="KW-1185">Reference proteome</keyword>
<dbReference type="Pfam" id="PF13975">
    <property type="entry name" value="gag-asp_proteas"/>
    <property type="match status" value="1"/>
</dbReference>
<name>A0A1T4KM32_9BACT</name>
<dbReference type="SUPFAM" id="SSF50630">
    <property type="entry name" value="Acid proteases"/>
    <property type="match status" value="1"/>
</dbReference>
<dbReference type="Proteomes" id="UP000190888">
    <property type="component" value="Unassembled WGS sequence"/>
</dbReference>
<dbReference type="RefSeq" id="WP_176112885.1">
    <property type="nucleotide sequence ID" value="NZ_FUWH01000002.1"/>
</dbReference>
<dbReference type="InterPro" id="IPR021109">
    <property type="entry name" value="Peptidase_aspartic_dom_sf"/>
</dbReference>
<organism evidence="1 2">
    <name type="scientific">Sediminibacterium ginsengisoli</name>
    <dbReference type="NCBI Taxonomy" id="413434"/>
    <lineage>
        <taxon>Bacteria</taxon>
        <taxon>Pseudomonadati</taxon>
        <taxon>Bacteroidota</taxon>
        <taxon>Chitinophagia</taxon>
        <taxon>Chitinophagales</taxon>
        <taxon>Chitinophagaceae</taxon>
        <taxon>Sediminibacterium</taxon>
    </lineage>
</organism>
<reference evidence="1 2" key="1">
    <citation type="submission" date="2017-02" db="EMBL/GenBank/DDBJ databases">
        <authorList>
            <person name="Peterson S.W."/>
        </authorList>
    </citation>
    <scope>NUCLEOTIDE SEQUENCE [LARGE SCALE GENOMIC DNA]</scope>
    <source>
        <strain evidence="1 2">DSM 22335</strain>
    </source>
</reference>
<dbReference type="InterPro" id="IPR034122">
    <property type="entry name" value="Retropepsin-like_bacterial"/>
</dbReference>
<protein>
    <submittedName>
        <fullName evidence="1">Aspartyl protease</fullName>
    </submittedName>
</protein>
<dbReference type="Gene3D" id="2.40.70.10">
    <property type="entry name" value="Acid Proteases"/>
    <property type="match status" value="1"/>
</dbReference>
<dbReference type="EMBL" id="FUWH01000002">
    <property type="protein sequence ID" value="SJZ43466.1"/>
    <property type="molecule type" value="Genomic_DNA"/>
</dbReference>
<evidence type="ECO:0000313" key="1">
    <source>
        <dbReference type="EMBL" id="SJZ43466.1"/>
    </source>
</evidence>
<dbReference type="GO" id="GO:0008233">
    <property type="term" value="F:peptidase activity"/>
    <property type="evidence" value="ECO:0007669"/>
    <property type="project" value="UniProtKB-KW"/>
</dbReference>
<sequence>MPIIISFFLVICTALQAQEINNDNLYTREGIFITKKRLLIASCLKSLQADKDDPDATKICDCQVSLLNNRYTRKEVEAYTVMYKEQALIRLMEADSKLQQTIPACVEKDSSLNLFAIPAFVQSFRPRLATSIRQSYKQEISQSNLQEYCNCVMDVFTKRGFTLRDEKSLSDPNSLLYNELAYTCGSPVRGKEDAGYIWQYPSQSSVVGNKLTDTIQTIQIANTTRVKVRIGKDEYVWLLDSGASDLLVSGTYAKQLLQDGLLKQDDLIGNGNYLLADGREIACRRYRINGIQIGSYILNDIVLAVSDEVRHFLLGKSVLNKFSSWTVDNRLNALILVK</sequence>
<dbReference type="STRING" id="413434.SAMN04488132_1025"/>
<accession>A0A1T4KM32</accession>
<keyword evidence="1" id="KW-0645">Protease</keyword>
<keyword evidence="1" id="KW-0378">Hydrolase</keyword>
<gene>
    <name evidence="1" type="ORF">SAMN04488132_1025</name>
</gene>